<feature type="non-terminal residue" evidence="1">
    <location>
        <position position="1"/>
    </location>
</feature>
<evidence type="ECO:0000313" key="2">
    <source>
        <dbReference type="Proteomes" id="UP001432027"/>
    </source>
</evidence>
<protein>
    <recommendedName>
        <fullName evidence="3">Keratin</fullName>
    </recommendedName>
</protein>
<organism evidence="1 2">
    <name type="scientific">Pristionchus entomophagus</name>
    <dbReference type="NCBI Taxonomy" id="358040"/>
    <lineage>
        <taxon>Eukaryota</taxon>
        <taxon>Metazoa</taxon>
        <taxon>Ecdysozoa</taxon>
        <taxon>Nematoda</taxon>
        <taxon>Chromadorea</taxon>
        <taxon>Rhabditida</taxon>
        <taxon>Rhabditina</taxon>
        <taxon>Diplogasteromorpha</taxon>
        <taxon>Diplogasteroidea</taxon>
        <taxon>Neodiplogasteridae</taxon>
        <taxon>Pristionchus</taxon>
    </lineage>
</organism>
<feature type="non-terminal residue" evidence="1">
    <location>
        <position position="90"/>
    </location>
</feature>
<name>A0AAV5SRL2_9BILA</name>
<sequence>PGPSTSITIFLPPTSEACVPYCEGYCVRGCTATGNLPSSQCSPSCTSACFSACNATGTAPSPGPLTLTVRFTDTTIFTTPSLSLPALRDE</sequence>
<reference evidence="1" key="1">
    <citation type="submission" date="2023-10" db="EMBL/GenBank/DDBJ databases">
        <title>Genome assembly of Pristionchus species.</title>
        <authorList>
            <person name="Yoshida K."/>
            <person name="Sommer R.J."/>
        </authorList>
    </citation>
    <scope>NUCLEOTIDE SEQUENCE</scope>
    <source>
        <strain evidence="1">RS0144</strain>
    </source>
</reference>
<evidence type="ECO:0008006" key="3">
    <source>
        <dbReference type="Google" id="ProtNLM"/>
    </source>
</evidence>
<proteinExistence type="predicted"/>
<gene>
    <name evidence="1" type="ORF">PENTCL1PPCAC_4999</name>
</gene>
<keyword evidence="2" id="KW-1185">Reference proteome</keyword>
<dbReference type="Proteomes" id="UP001432027">
    <property type="component" value="Unassembled WGS sequence"/>
</dbReference>
<evidence type="ECO:0000313" key="1">
    <source>
        <dbReference type="EMBL" id="GMS82824.1"/>
    </source>
</evidence>
<comment type="caution">
    <text evidence="1">The sequence shown here is derived from an EMBL/GenBank/DDBJ whole genome shotgun (WGS) entry which is preliminary data.</text>
</comment>
<dbReference type="AlphaFoldDB" id="A0AAV5SRL2"/>
<accession>A0AAV5SRL2</accession>
<dbReference type="EMBL" id="BTSX01000002">
    <property type="protein sequence ID" value="GMS82824.1"/>
    <property type="molecule type" value="Genomic_DNA"/>
</dbReference>